<protein>
    <submittedName>
        <fullName evidence="2">Uncharacterized protein</fullName>
    </submittedName>
</protein>
<feature type="signal peptide" evidence="1">
    <location>
        <begin position="1"/>
        <end position="21"/>
    </location>
</feature>
<proteinExistence type="predicted"/>
<comment type="caution">
    <text evidence="2">The sequence shown here is derived from an EMBL/GenBank/DDBJ whole genome shotgun (WGS) entry which is preliminary data.</text>
</comment>
<feature type="chain" id="PRO_5024287978" evidence="1">
    <location>
        <begin position="22"/>
        <end position="132"/>
    </location>
</feature>
<dbReference type="EMBL" id="PNCM01000011">
    <property type="protein sequence ID" value="TMP82410.1"/>
    <property type="molecule type" value="Genomic_DNA"/>
</dbReference>
<keyword evidence="1" id="KW-0732">Signal</keyword>
<gene>
    <name evidence="2" type="ORF">CWB73_04755</name>
</gene>
<evidence type="ECO:0000256" key="1">
    <source>
        <dbReference type="SAM" id="SignalP"/>
    </source>
</evidence>
<dbReference type="RefSeq" id="WP_138566685.1">
    <property type="nucleotide sequence ID" value="NZ_PNCM01000011.1"/>
</dbReference>
<name>A0A5S3YYI0_9GAMM</name>
<dbReference type="AlphaFoldDB" id="A0A5S3YYI0"/>
<dbReference type="OrthoDB" id="6293209at2"/>
<reference evidence="3" key="2">
    <citation type="submission" date="2019-06" db="EMBL/GenBank/DDBJ databases">
        <title>Co-occurence of chitin degradation, pigmentation and bioactivity in marine Pseudoalteromonas.</title>
        <authorList>
            <person name="Sonnenschein E.C."/>
            <person name="Bech P.K."/>
        </authorList>
    </citation>
    <scope>NUCLEOTIDE SEQUENCE [LARGE SCALE GENOMIC DNA]</scope>
    <source>
        <strain evidence="3">S1189</strain>
    </source>
</reference>
<organism evidence="2 3">
    <name type="scientific">Pseudoalteromonas phenolica</name>
    <dbReference type="NCBI Taxonomy" id="161398"/>
    <lineage>
        <taxon>Bacteria</taxon>
        <taxon>Pseudomonadati</taxon>
        <taxon>Pseudomonadota</taxon>
        <taxon>Gammaproteobacteria</taxon>
        <taxon>Alteromonadales</taxon>
        <taxon>Pseudoalteromonadaceae</taxon>
        <taxon>Pseudoalteromonas</taxon>
    </lineage>
</organism>
<evidence type="ECO:0000313" key="3">
    <source>
        <dbReference type="Proteomes" id="UP000307362"/>
    </source>
</evidence>
<reference evidence="2 3" key="1">
    <citation type="submission" date="2017-12" db="EMBL/GenBank/DDBJ databases">
        <authorList>
            <person name="Paulsen S."/>
            <person name="Gram L.K."/>
        </authorList>
    </citation>
    <scope>NUCLEOTIDE SEQUENCE [LARGE SCALE GENOMIC DNA]</scope>
    <source>
        <strain evidence="2 3">S1189</strain>
    </source>
</reference>
<sequence length="132" mass="15141">MKKLIALMAFVGGLFSVNSYADSVSCYVDTSKFDYYSQDFCIGSESRPNYRPVVSFKVNTVKDVSRVEWKFSGRYKTPASSCTGSRCLVEVYSRESRMTACVDKVYYTDYTWEDVNWCATAEYIYTSGNIHF</sequence>
<dbReference type="Proteomes" id="UP000307362">
    <property type="component" value="Unassembled WGS sequence"/>
</dbReference>
<accession>A0A5S3YYI0</accession>
<evidence type="ECO:0000313" key="2">
    <source>
        <dbReference type="EMBL" id="TMP82410.1"/>
    </source>
</evidence>